<gene>
    <name evidence="4" type="ORF">A3K90_01290</name>
</gene>
<proteinExistence type="predicted"/>
<dbReference type="Pfam" id="PF13205">
    <property type="entry name" value="Big_5"/>
    <property type="match status" value="1"/>
</dbReference>
<accession>A0A165LAL4</accession>
<evidence type="ECO:0000313" key="5">
    <source>
        <dbReference type="Proteomes" id="UP000076481"/>
    </source>
</evidence>
<evidence type="ECO:0000256" key="2">
    <source>
        <dbReference type="SAM" id="SignalP"/>
    </source>
</evidence>
<dbReference type="EMBL" id="LVWG01000034">
    <property type="protein sequence ID" value="KZK73788.1"/>
    <property type="molecule type" value="Genomic_DNA"/>
</dbReference>
<evidence type="ECO:0000313" key="4">
    <source>
        <dbReference type="EMBL" id="KZK73788.1"/>
    </source>
</evidence>
<dbReference type="PROSITE" id="PS51257">
    <property type="entry name" value="PROKAR_LIPOPROTEIN"/>
    <property type="match status" value="1"/>
</dbReference>
<feature type="signal peptide" evidence="2">
    <location>
        <begin position="1"/>
        <end position="24"/>
    </location>
</feature>
<evidence type="ECO:0000256" key="1">
    <source>
        <dbReference type="ARBA" id="ARBA00022729"/>
    </source>
</evidence>
<comment type="caution">
    <text evidence="4">The sequence shown here is derived from an EMBL/GenBank/DDBJ whole genome shotgun (WGS) entry which is preliminary data.</text>
</comment>
<protein>
    <recommendedName>
        <fullName evidence="3">SbsA Ig-like domain-containing protein</fullName>
    </recommendedName>
</protein>
<name>A0A165LAL4_PELLU</name>
<feature type="domain" description="SbsA Ig-like" evidence="3">
    <location>
        <begin position="364"/>
        <end position="432"/>
    </location>
</feature>
<sequence length="571" mass="62636">MHMKGTTHILKALLILLAVGTAGCASDKPPTGGLPDPTPRQVFFSDPDSGAVNISPKKIRFLFSHLTTARELLYSLHFSPMVDNYHVTVNGMEGVIDIFSPLRRNQTYIVTLNKRLFESYTLPFSTGPGIDTSLVRGTVFNEDMSPSASAFVFAYRLPDGSIAPMDMRKTKPDYLAQTDGSGNFSFRHLQKGSYSLLAVNDINGDMRWDRYREGIGLTTAAVIHPDTTRHIIRMGGIDSETNGLSACRPLERNRLELTFTRPLDVATFNPDDVNIINPRTGKNVPVIDWFSSTGSTESRRITIVTGRLDTGGQYLISIRGSEKEAISFWPTRHTVEKLPIRVTFHPTDKSRPGYQGAEIPCGPEAVVLRFSEPVPETIARSAASLSIEGDESPATIESLLKKIDAKTFTLRPREGFRPGTTYRASVDSALVNGIEVRPGTKRTTFSRFTAASADDMGSIKGSCRAPRGPVIVEARGTATWRTEAIRDASGRYVYAFPALPPGTYALSAFIPSRPKKGGACMQQPYPGTLFPFTPADPSAVHEGSVRVRAQWTAENIDITFKNETTDRNPTP</sequence>
<organism evidence="4 5">
    <name type="scientific">Pelodictyon luteolum</name>
    <dbReference type="NCBI Taxonomy" id="1100"/>
    <lineage>
        <taxon>Bacteria</taxon>
        <taxon>Pseudomonadati</taxon>
        <taxon>Chlorobiota</taxon>
        <taxon>Chlorobiia</taxon>
        <taxon>Chlorobiales</taxon>
        <taxon>Chlorobiaceae</taxon>
        <taxon>Chlorobium/Pelodictyon group</taxon>
        <taxon>Pelodictyon</taxon>
    </lineage>
</organism>
<dbReference type="Proteomes" id="UP000076481">
    <property type="component" value="Unassembled WGS sequence"/>
</dbReference>
<dbReference type="AlphaFoldDB" id="A0A165LAL4"/>
<reference evidence="4 5" key="1">
    <citation type="submission" date="2016-03" db="EMBL/GenBank/DDBJ databases">
        <title>Speciation and ecological success in dimly lit waters: horizontal gene transfer in a green sulfur bacteria bloom unveiled by metagenomic assembly.</title>
        <authorList>
            <person name="Llorens-Mares T."/>
            <person name="Liu Z."/>
            <person name="Allen L.Z."/>
            <person name="Rusch D.B."/>
            <person name="Craig M.T."/>
            <person name="Dupont C.L."/>
            <person name="Bryant D.A."/>
            <person name="Casamayor E.O."/>
        </authorList>
    </citation>
    <scope>NUCLEOTIDE SEQUENCE [LARGE SCALE GENOMIC DNA]</scope>
    <source>
        <strain evidence="4">CIII</strain>
    </source>
</reference>
<dbReference type="SUPFAM" id="SSF117074">
    <property type="entry name" value="Hypothetical protein PA1324"/>
    <property type="match status" value="1"/>
</dbReference>
<keyword evidence="1 2" id="KW-0732">Signal</keyword>
<feature type="chain" id="PRO_5007861514" description="SbsA Ig-like domain-containing protein" evidence="2">
    <location>
        <begin position="25"/>
        <end position="571"/>
    </location>
</feature>
<dbReference type="InterPro" id="IPR032812">
    <property type="entry name" value="SbsA_Ig"/>
</dbReference>
<evidence type="ECO:0000259" key="3">
    <source>
        <dbReference type="Pfam" id="PF13205"/>
    </source>
</evidence>